<sequence length="205" mass="22247">MSETEKMAPTASMETVIIIRPYKVGAAVLGFLGCLLCVLFIGASDWVHGEGRTLGLWAECVAAGPGRVDCGTVEAPVWLMAMRGLVVIGLVMAFVASFVVCIGLNAGKMSTRYRCYFVGMLVYFLAAMFDITALVIFPVKYSEQLGAKAGNSWSLGWTYGVGWAIVALLVTCSLLLCLDKDTDEISFRERVDYENGIEDDDEVVI</sequence>
<keyword evidence="5" id="KW-0965">Cell junction</keyword>
<dbReference type="InterPro" id="IPR004031">
    <property type="entry name" value="PMP22/EMP/MP20/Claudin"/>
</dbReference>
<dbReference type="InterPro" id="IPR015664">
    <property type="entry name" value="P53_induced"/>
</dbReference>
<evidence type="ECO:0000256" key="6">
    <source>
        <dbReference type="ARBA" id="ARBA00022989"/>
    </source>
</evidence>
<dbReference type="Gene3D" id="1.20.140.150">
    <property type="match status" value="1"/>
</dbReference>
<accession>A0A9D4JTG4</accession>
<dbReference type="OrthoDB" id="8655982at2759"/>
<dbReference type="Pfam" id="PF00822">
    <property type="entry name" value="PMP22_Claudin"/>
    <property type="match status" value="1"/>
</dbReference>
<evidence type="ECO:0000256" key="7">
    <source>
        <dbReference type="ARBA" id="ARBA00023136"/>
    </source>
</evidence>
<keyword evidence="7 8" id="KW-0472">Membrane</keyword>
<dbReference type="PANTHER" id="PTHR14399:SF5">
    <property type="entry name" value="CELL JUNCTION PROTEIN VAB-9"/>
    <property type="match status" value="1"/>
</dbReference>
<dbReference type="PROSITE" id="PS01346">
    <property type="entry name" value="CLAUDIN"/>
    <property type="match status" value="1"/>
</dbReference>
<comment type="similarity">
    <text evidence="3">Belongs to the TMEM47 family.</text>
</comment>
<keyword evidence="10" id="KW-1185">Reference proteome</keyword>
<organism evidence="9 10">
    <name type="scientific">Dreissena polymorpha</name>
    <name type="common">Zebra mussel</name>
    <name type="synonym">Mytilus polymorpha</name>
    <dbReference type="NCBI Taxonomy" id="45954"/>
    <lineage>
        <taxon>Eukaryota</taxon>
        <taxon>Metazoa</taxon>
        <taxon>Spiralia</taxon>
        <taxon>Lophotrochozoa</taxon>
        <taxon>Mollusca</taxon>
        <taxon>Bivalvia</taxon>
        <taxon>Autobranchia</taxon>
        <taxon>Heteroconchia</taxon>
        <taxon>Euheterodonta</taxon>
        <taxon>Imparidentia</taxon>
        <taxon>Neoheterodontei</taxon>
        <taxon>Myida</taxon>
        <taxon>Dreissenoidea</taxon>
        <taxon>Dreissenidae</taxon>
        <taxon>Dreissena</taxon>
    </lineage>
</organism>
<dbReference type="EMBL" id="JAIWYP010000005">
    <property type="protein sequence ID" value="KAH3822244.1"/>
    <property type="molecule type" value="Genomic_DNA"/>
</dbReference>
<feature type="transmembrane region" description="Helical" evidence="8">
    <location>
        <begin position="84"/>
        <end position="104"/>
    </location>
</feature>
<dbReference type="Proteomes" id="UP000828390">
    <property type="component" value="Unassembled WGS sequence"/>
</dbReference>
<dbReference type="GO" id="GO:0005911">
    <property type="term" value="C:cell-cell junction"/>
    <property type="evidence" value="ECO:0007669"/>
    <property type="project" value="TreeGrafter"/>
</dbReference>
<evidence type="ECO:0000256" key="3">
    <source>
        <dbReference type="ARBA" id="ARBA00008691"/>
    </source>
</evidence>
<dbReference type="GO" id="GO:0016020">
    <property type="term" value="C:membrane"/>
    <property type="evidence" value="ECO:0007669"/>
    <property type="project" value="UniProtKB-SubCell"/>
</dbReference>
<dbReference type="GO" id="GO:0098609">
    <property type="term" value="P:cell-cell adhesion"/>
    <property type="evidence" value="ECO:0007669"/>
    <property type="project" value="TreeGrafter"/>
</dbReference>
<feature type="transmembrane region" description="Helical" evidence="8">
    <location>
        <begin position="116"/>
        <end position="137"/>
    </location>
</feature>
<feature type="transmembrane region" description="Helical" evidence="8">
    <location>
        <begin position="21"/>
        <end position="43"/>
    </location>
</feature>
<evidence type="ECO:0000256" key="4">
    <source>
        <dbReference type="ARBA" id="ARBA00022692"/>
    </source>
</evidence>
<name>A0A9D4JTG4_DREPO</name>
<gene>
    <name evidence="9" type="ORF">DPMN_124018</name>
</gene>
<evidence type="ECO:0000313" key="10">
    <source>
        <dbReference type="Proteomes" id="UP000828390"/>
    </source>
</evidence>
<keyword evidence="4 8" id="KW-0812">Transmembrane</keyword>
<dbReference type="PROSITE" id="PS51257">
    <property type="entry name" value="PROKAR_LIPOPROTEIN"/>
    <property type="match status" value="1"/>
</dbReference>
<keyword evidence="6 8" id="KW-1133">Transmembrane helix</keyword>
<proteinExistence type="inferred from homology"/>
<protein>
    <submittedName>
        <fullName evidence="9">Uncharacterized protein</fullName>
    </submittedName>
</protein>
<evidence type="ECO:0000256" key="1">
    <source>
        <dbReference type="ARBA" id="ARBA00004141"/>
    </source>
</evidence>
<evidence type="ECO:0000256" key="2">
    <source>
        <dbReference type="ARBA" id="ARBA00004282"/>
    </source>
</evidence>
<dbReference type="InterPro" id="IPR017974">
    <property type="entry name" value="Claudin_CS"/>
</dbReference>
<evidence type="ECO:0000256" key="8">
    <source>
        <dbReference type="SAM" id="Phobius"/>
    </source>
</evidence>
<reference evidence="9" key="1">
    <citation type="journal article" date="2019" name="bioRxiv">
        <title>The Genome of the Zebra Mussel, Dreissena polymorpha: A Resource for Invasive Species Research.</title>
        <authorList>
            <person name="McCartney M.A."/>
            <person name="Auch B."/>
            <person name="Kono T."/>
            <person name="Mallez S."/>
            <person name="Zhang Y."/>
            <person name="Obille A."/>
            <person name="Becker A."/>
            <person name="Abrahante J.E."/>
            <person name="Garbe J."/>
            <person name="Badalamenti J.P."/>
            <person name="Herman A."/>
            <person name="Mangelson H."/>
            <person name="Liachko I."/>
            <person name="Sullivan S."/>
            <person name="Sone E.D."/>
            <person name="Koren S."/>
            <person name="Silverstein K.A.T."/>
            <person name="Beckman K.B."/>
            <person name="Gohl D.M."/>
        </authorList>
    </citation>
    <scope>NUCLEOTIDE SEQUENCE</scope>
    <source>
        <strain evidence="9">Duluth1</strain>
        <tissue evidence="9">Whole animal</tissue>
    </source>
</reference>
<evidence type="ECO:0000313" key="9">
    <source>
        <dbReference type="EMBL" id="KAH3822244.1"/>
    </source>
</evidence>
<comment type="caution">
    <text evidence="9">The sequence shown here is derived from an EMBL/GenBank/DDBJ whole genome shotgun (WGS) entry which is preliminary data.</text>
</comment>
<reference evidence="9" key="2">
    <citation type="submission" date="2020-11" db="EMBL/GenBank/DDBJ databases">
        <authorList>
            <person name="McCartney M.A."/>
            <person name="Auch B."/>
            <person name="Kono T."/>
            <person name="Mallez S."/>
            <person name="Becker A."/>
            <person name="Gohl D.M."/>
            <person name="Silverstein K.A.T."/>
            <person name="Koren S."/>
            <person name="Bechman K.B."/>
            <person name="Herman A."/>
            <person name="Abrahante J.E."/>
            <person name="Garbe J."/>
        </authorList>
    </citation>
    <scope>NUCLEOTIDE SEQUENCE</scope>
    <source>
        <strain evidence="9">Duluth1</strain>
        <tissue evidence="9">Whole animal</tissue>
    </source>
</reference>
<evidence type="ECO:0000256" key="5">
    <source>
        <dbReference type="ARBA" id="ARBA00022949"/>
    </source>
</evidence>
<feature type="transmembrane region" description="Helical" evidence="8">
    <location>
        <begin position="157"/>
        <end position="178"/>
    </location>
</feature>
<dbReference type="PANTHER" id="PTHR14399">
    <property type="entry name" value="P53-INDUCED PROTEIN RELATED"/>
    <property type="match status" value="1"/>
</dbReference>
<dbReference type="AlphaFoldDB" id="A0A9D4JTG4"/>
<comment type="subcellular location">
    <subcellularLocation>
        <location evidence="2">Cell junction</location>
    </subcellularLocation>
    <subcellularLocation>
        <location evidence="1">Membrane</location>
        <topology evidence="1">Multi-pass membrane protein</topology>
    </subcellularLocation>
</comment>